<gene>
    <name evidence="2" type="ORF">Syun_014576</name>
</gene>
<name>A0AAP0JJL6_9MAGN</name>
<evidence type="ECO:0000313" key="3">
    <source>
        <dbReference type="Proteomes" id="UP001420932"/>
    </source>
</evidence>
<evidence type="ECO:0000313" key="2">
    <source>
        <dbReference type="EMBL" id="KAK9135246.1"/>
    </source>
</evidence>
<organism evidence="2 3">
    <name type="scientific">Stephania yunnanensis</name>
    <dbReference type="NCBI Taxonomy" id="152371"/>
    <lineage>
        <taxon>Eukaryota</taxon>
        <taxon>Viridiplantae</taxon>
        <taxon>Streptophyta</taxon>
        <taxon>Embryophyta</taxon>
        <taxon>Tracheophyta</taxon>
        <taxon>Spermatophyta</taxon>
        <taxon>Magnoliopsida</taxon>
        <taxon>Ranunculales</taxon>
        <taxon>Menispermaceae</taxon>
        <taxon>Menispermoideae</taxon>
        <taxon>Cissampelideae</taxon>
        <taxon>Stephania</taxon>
    </lineage>
</organism>
<evidence type="ECO:0000256" key="1">
    <source>
        <dbReference type="SAM" id="MobiDB-lite"/>
    </source>
</evidence>
<proteinExistence type="predicted"/>
<dbReference type="EMBL" id="JBBNAF010000006">
    <property type="protein sequence ID" value="KAK9135246.1"/>
    <property type="molecule type" value="Genomic_DNA"/>
</dbReference>
<comment type="caution">
    <text evidence="2">The sequence shown here is derived from an EMBL/GenBank/DDBJ whole genome shotgun (WGS) entry which is preliminary data.</text>
</comment>
<sequence>MNKSSQRDQRHRRIEQTDGTVSHRGQHFGEPLDADDQPRHRTTERSATSAQ</sequence>
<feature type="region of interest" description="Disordered" evidence="1">
    <location>
        <begin position="1"/>
        <end position="51"/>
    </location>
</feature>
<keyword evidence="3" id="KW-1185">Reference proteome</keyword>
<accession>A0AAP0JJL6</accession>
<protein>
    <submittedName>
        <fullName evidence="2">Uncharacterized protein</fullName>
    </submittedName>
</protein>
<dbReference type="AlphaFoldDB" id="A0AAP0JJL6"/>
<reference evidence="2 3" key="1">
    <citation type="submission" date="2024-01" db="EMBL/GenBank/DDBJ databases">
        <title>Genome assemblies of Stephania.</title>
        <authorList>
            <person name="Yang L."/>
        </authorList>
    </citation>
    <scope>NUCLEOTIDE SEQUENCE [LARGE SCALE GENOMIC DNA]</scope>
    <source>
        <strain evidence="2">YNDBR</strain>
        <tissue evidence="2">Leaf</tissue>
    </source>
</reference>
<dbReference type="Proteomes" id="UP001420932">
    <property type="component" value="Unassembled WGS sequence"/>
</dbReference>